<organism evidence="2 3">
    <name type="scientific">Aplosporella prunicola CBS 121167</name>
    <dbReference type="NCBI Taxonomy" id="1176127"/>
    <lineage>
        <taxon>Eukaryota</taxon>
        <taxon>Fungi</taxon>
        <taxon>Dikarya</taxon>
        <taxon>Ascomycota</taxon>
        <taxon>Pezizomycotina</taxon>
        <taxon>Dothideomycetes</taxon>
        <taxon>Dothideomycetes incertae sedis</taxon>
        <taxon>Botryosphaeriales</taxon>
        <taxon>Aplosporellaceae</taxon>
        <taxon>Aplosporella</taxon>
    </lineage>
</organism>
<evidence type="ECO:0000256" key="1">
    <source>
        <dbReference type="SAM" id="MobiDB-lite"/>
    </source>
</evidence>
<feature type="compositionally biased region" description="Polar residues" evidence="1">
    <location>
        <begin position="200"/>
        <end position="209"/>
    </location>
</feature>
<dbReference type="RefSeq" id="XP_033401058.1">
    <property type="nucleotide sequence ID" value="XM_033542894.1"/>
</dbReference>
<proteinExistence type="predicted"/>
<evidence type="ECO:0000313" key="3">
    <source>
        <dbReference type="Proteomes" id="UP000799438"/>
    </source>
</evidence>
<dbReference type="Proteomes" id="UP000799438">
    <property type="component" value="Unassembled WGS sequence"/>
</dbReference>
<dbReference type="OrthoDB" id="10620460at2759"/>
<dbReference type="EMBL" id="ML995477">
    <property type="protein sequence ID" value="KAF2145346.1"/>
    <property type="molecule type" value="Genomic_DNA"/>
</dbReference>
<dbReference type="AlphaFoldDB" id="A0A6A6BMQ3"/>
<gene>
    <name evidence="2" type="ORF">K452DRAFT_305384</name>
</gene>
<feature type="compositionally biased region" description="Polar residues" evidence="1">
    <location>
        <begin position="180"/>
        <end position="190"/>
    </location>
</feature>
<keyword evidence="3" id="KW-1185">Reference proteome</keyword>
<protein>
    <submittedName>
        <fullName evidence="2">Uncharacterized protein</fullName>
    </submittedName>
</protein>
<dbReference type="GeneID" id="54300391"/>
<feature type="region of interest" description="Disordered" evidence="1">
    <location>
        <begin position="180"/>
        <end position="219"/>
    </location>
</feature>
<accession>A0A6A6BMQ3</accession>
<evidence type="ECO:0000313" key="2">
    <source>
        <dbReference type="EMBL" id="KAF2145346.1"/>
    </source>
</evidence>
<sequence>MNDVSSTSMHLRSVSVENIRGILDKLGVKNGAQLKESIMLERAFLQAWAEFRDDFMWRNLGRVTKPNLTEHRGIVMKELSAGLCGIYLPDYGEELDKSGWSLADHYIRFTFVLVSWLRRPGKVFHARPAGDLLDIVEGVWSLLDMLADQYRWAQRISLARITQAQASVARDLGWERESCSTDGSSDTLPLQDNGLGASCEASSPDSTIYTPEGSVHGSPEETVYRLEEFESAHPSYDPEGAVIKTLLSGNNKNVEEPSSPRPMFQSEFPLRGWKFSP</sequence>
<reference evidence="2" key="1">
    <citation type="journal article" date="2020" name="Stud. Mycol.">
        <title>101 Dothideomycetes genomes: a test case for predicting lifestyles and emergence of pathogens.</title>
        <authorList>
            <person name="Haridas S."/>
            <person name="Albert R."/>
            <person name="Binder M."/>
            <person name="Bloem J."/>
            <person name="Labutti K."/>
            <person name="Salamov A."/>
            <person name="Andreopoulos B."/>
            <person name="Baker S."/>
            <person name="Barry K."/>
            <person name="Bills G."/>
            <person name="Bluhm B."/>
            <person name="Cannon C."/>
            <person name="Castanera R."/>
            <person name="Culley D."/>
            <person name="Daum C."/>
            <person name="Ezra D."/>
            <person name="Gonzalez J."/>
            <person name="Henrissat B."/>
            <person name="Kuo A."/>
            <person name="Liang C."/>
            <person name="Lipzen A."/>
            <person name="Lutzoni F."/>
            <person name="Magnuson J."/>
            <person name="Mondo S."/>
            <person name="Nolan M."/>
            <person name="Ohm R."/>
            <person name="Pangilinan J."/>
            <person name="Park H.-J."/>
            <person name="Ramirez L."/>
            <person name="Alfaro M."/>
            <person name="Sun H."/>
            <person name="Tritt A."/>
            <person name="Yoshinaga Y."/>
            <person name="Zwiers L.-H."/>
            <person name="Turgeon B."/>
            <person name="Goodwin S."/>
            <person name="Spatafora J."/>
            <person name="Crous P."/>
            <person name="Grigoriev I."/>
        </authorList>
    </citation>
    <scope>NUCLEOTIDE SEQUENCE</scope>
    <source>
        <strain evidence="2">CBS 121167</strain>
    </source>
</reference>
<name>A0A6A6BMQ3_9PEZI</name>